<organism evidence="2 3">
    <name type="scientific">candidate division WWE3 bacterium GW2011_GWC1_41_7</name>
    <dbReference type="NCBI Taxonomy" id="1619119"/>
    <lineage>
        <taxon>Bacteria</taxon>
        <taxon>Katanobacteria</taxon>
    </lineage>
</organism>
<protein>
    <submittedName>
        <fullName evidence="2">Uncharacterized protein</fullName>
    </submittedName>
</protein>
<reference evidence="2 3" key="1">
    <citation type="journal article" date="2015" name="Nature">
        <title>rRNA introns, odd ribosomes, and small enigmatic genomes across a large radiation of phyla.</title>
        <authorList>
            <person name="Brown C.T."/>
            <person name="Hug L.A."/>
            <person name="Thomas B.C."/>
            <person name="Sharon I."/>
            <person name="Castelle C.J."/>
            <person name="Singh A."/>
            <person name="Wilkins M.J."/>
            <person name="Williams K.H."/>
            <person name="Banfield J.F."/>
        </authorList>
    </citation>
    <scope>NUCLEOTIDE SEQUENCE [LARGE SCALE GENOMIC DNA]</scope>
</reference>
<proteinExistence type="predicted"/>
<dbReference type="AlphaFoldDB" id="A0A0G0X3Z8"/>
<evidence type="ECO:0000256" key="1">
    <source>
        <dbReference type="SAM" id="Phobius"/>
    </source>
</evidence>
<accession>A0A0G0X3Z8</accession>
<keyword evidence="1" id="KW-0472">Membrane</keyword>
<gene>
    <name evidence="2" type="ORF">UU77_C0058G0002</name>
</gene>
<dbReference type="EMBL" id="LCBX01000058">
    <property type="protein sequence ID" value="KKS19087.1"/>
    <property type="molecule type" value="Genomic_DNA"/>
</dbReference>
<sequence>MRNNIKKTLTNTILGRSVTGFAVVVVVALLFLFPMRVLFSGAALAEEASDLTITCPSSGSCSIAPSGALFNVTNMAPGDYVERSITIENARTEDSCALTMTVSNGSATPGDFPEKLFTAINDSTDDIYGEFGGNDRPTNLASLDDLFTGPISLGNLSEGQSRTYTWGVLFDTTAGNAYQNADTEFDISLGIECLDSCSTASEWVSAVSSFHTGTKENGGEVSGNHDNPEDVLGPNDNSSYYLGYGGYIVVEFNVPVKNAEGNDLTFYKNDSSITPERKVRIQVSQDGTNFHPSDINTAAIVSTLAMGSGSTSVDINSSGLDWFRYVKVTEITDDPDHANNAEGFDLDAIKALSLLCSEPSTNGGSGGLFAFLKDKNSGDNIISTVLGWFNNNNSTTTGTKWLEDENTTTGILASASESQEVKTIYNNSDTGNVLGADTKGRTVTPILLLTTTVAILLVTGFLISSYHKKRKRLSN</sequence>
<name>A0A0G0X3Z8_UNCKA</name>
<keyword evidence="1" id="KW-0812">Transmembrane</keyword>
<comment type="caution">
    <text evidence="2">The sequence shown here is derived from an EMBL/GenBank/DDBJ whole genome shotgun (WGS) entry which is preliminary data.</text>
</comment>
<dbReference type="Proteomes" id="UP000034507">
    <property type="component" value="Unassembled WGS sequence"/>
</dbReference>
<keyword evidence="1" id="KW-1133">Transmembrane helix</keyword>
<evidence type="ECO:0000313" key="2">
    <source>
        <dbReference type="EMBL" id="KKS19087.1"/>
    </source>
</evidence>
<evidence type="ECO:0000313" key="3">
    <source>
        <dbReference type="Proteomes" id="UP000034507"/>
    </source>
</evidence>
<feature type="transmembrane region" description="Helical" evidence="1">
    <location>
        <begin position="446"/>
        <end position="466"/>
    </location>
</feature>